<evidence type="ECO:0000313" key="3">
    <source>
        <dbReference type="Proteomes" id="UP001239085"/>
    </source>
</evidence>
<dbReference type="GO" id="GO:0047790">
    <property type="term" value="F:creatinine deaminase activity"/>
    <property type="evidence" value="ECO:0007669"/>
    <property type="project" value="UniProtKB-EC"/>
</dbReference>
<dbReference type="InterPro" id="IPR016193">
    <property type="entry name" value="Cytidine_deaminase-like"/>
</dbReference>
<keyword evidence="3" id="KW-1185">Reference proteome</keyword>
<name>A0ABU0P5T4_9MICO</name>
<reference evidence="2 3" key="1">
    <citation type="submission" date="2023-07" db="EMBL/GenBank/DDBJ databases">
        <title>Comparative genomics of wheat-associated soil bacteria to identify genetic determinants of phenazine resistance.</title>
        <authorList>
            <person name="Mouncey N."/>
        </authorList>
    </citation>
    <scope>NUCLEOTIDE SEQUENCE [LARGE SCALE GENOMIC DNA]</scope>
    <source>
        <strain evidence="2 3">W2I7</strain>
    </source>
</reference>
<sequence length="150" mass="15972">MTEITTSAVTITPELARKWMNIALAEADAGAAEGGQPIGSVLIGADGEVLGLGRNRFAQRGDVSAHAETEAFSDAPYQESYEGTTMVTTAEPCWYCSGLIRQFGISRVVIGAGTGTGGAAWLEELGREVHRINDPRSLEFLEGLRAGWKK</sequence>
<dbReference type="PANTHER" id="PTHR11079">
    <property type="entry name" value="CYTOSINE DEAMINASE FAMILY MEMBER"/>
    <property type="match status" value="1"/>
</dbReference>
<organism evidence="2 3">
    <name type="scientific">Microbacterium murale</name>
    <dbReference type="NCBI Taxonomy" id="1081040"/>
    <lineage>
        <taxon>Bacteria</taxon>
        <taxon>Bacillati</taxon>
        <taxon>Actinomycetota</taxon>
        <taxon>Actinomycetes</taxon>
        <taxon>Micrococcales</taxon>
        <taxon>Microbacteriaceae</taxon>
        <taxon>Microbacterium</taxon>
    </lineage>
</organism>
<dbReference type="EMBL" id="JAUSXK010000001">
    <property type="protein sequence ID" value="MDQ0642695.1"/>
    <property type="molecule type" value="Genomic_DNA"/>
</dbReference>
<dbReference type="EC" id="3.5.4.1" evidence="2"/>
<dbReference type="PANTHER" id="PTHR11079:SF190">
    <property type="entry name" value="CYTOSINE DEAMINASE"/>
    <property type="match status" value="1"/>
</dbReference>
<dbReference type="RefSeq" id="WP_307358655.1">
    <property type="nucleotide sequence ID" value="NZ_JAUSXK010000001.1"/>
</dbReference>
<protein>
    <submittedName>
        <fullName evidence="2">Creatinine deaminase</fullName>
        <ecNumber evidence="2">3.5.4.1</ecNumber>
        <ecNumber evidence="2">3.5.4.21</ecNumber>
    </submittedName>
</protein>
<dbReference type="Proteomes" id="UP001239085">
    <property type="component" value="Unassembled WGS sequence"/>
</dbReference>
<dbReference type="SUPFAM" id="SSF53927">
    <property type="entry name" value="Cytidine deaminase-like"/>
    <property type="match status" value="1"/>
</dbReference>
<proteinExistence type="predicted"/>
<accession>A0ABU0P5T4</accession>
<gene>
    <name evidence="2" type="ORF">QFZ46_000855</name>
</gene>
<dbReference type="PROSITE" id="PS51747">
    <property type="entry name" value="CYT_DCMP_DEAMINASES_2"/>
    <property type="match status" value="1"/>
</dbReference>
<evidence type="ECO:0000313" key="2">
    <source>
        <dbReference type="EMBL" id="MDQ0642695.1"/>
    </source>
</evidence>
<dbReference type="InterPro" id="IPR002125">
    <property type="entry name" value="CMP_dCMP_dom"/>
</dbReference>
<dbReference type="Pfam" id="PF00383">
    <property type="entry name" value="dCMP_cyt_deam_1"/>
    <property type="match status" value="1"/>
</dbReference>
<dbReference type="CDD" id="cd01285">
    <property type="entry name" value="nucleoside_deaminase"/>
    <property type="match status" value="1"/>
</dbReference>
<dbReference type="GO" id="GO:0004131">
    <property type="term" value="F:cytosine deaminase activity"/>
    <property type="evidence" value="ECO:0007669"/>
    <property type="project" value="UniProtKB-EC"/>
</dbReference>
<feature type="domain" description="CMP/dCMP-type deaminase" evidence="1">
    <location>
        <begin position="14"/>
        <end position="129"/>
    </location>
</feature>
<dbReference type="Gene3D" id="3.40.140.10">
    <property type="entry name" value="Cytidine Deaminase, domain 2"/>
    <property type="match status" value="1"/>
</dbReference>
<evidence type="ECO:0000259" key="1">
    <source>
        <dbReference type="PROSITE" id="PS51747"/>
    </source>
</evidence>
<comment type="caution">
    <text evidence="2">The sequence shown here is derived from an EMBL/GenBank/DDBJ whole genome shotgun (WGS) entry which is preliminary data.</text>
</comment>
<dbReference type="EC" id="3.5.4.21" evidence="2"/>
<keyword evidence="2" id="KW-0378">Hydrolase</keyword>